<dbReference type="EMBL" id="LOMT01000001">
    <property type="protein sequence ID" value="KXY04774.1"/>
    <property type="molecule type" value="Genomic_DNA"/>
</dbReference>
<protein>
    <submittedName>
        <fullName evidence="2">Cytoplasmic protein</fullName>
    </submittedName>
</protein>
<evidence type="ECO:0000313" key="3">
    <source>
        <dbReference type="Proteomes" id="UP000075591"/>
    </source>
</evidence>
<organism evidence="2 3">
    <name type="scientific">Bacillus cereus</name>
    <dbReference type="NCBI Taxonomy" id="1396"/>
    <lineage>
        <taxon>Bacteria</taxon>
        <taxon>Bacillati</taxon>
        <taxon>Bacillota</taxon>
        <taxon>Bacilli</taxon>
        <taxon>Bacillales</taxon>
        <taxon>Bacillaceae</taxon>
        <taxon>Bacillus</taxon>
        <taxon>Bacillus cereus group</taxon>
    </lineage>
</organism>
<dbReference type="Pfam" id="PF16244">
    <property type="entry name" value="DUF4901"/>
    <property type="match status" value="2"/>
</dbReference>
<dbReference type="AlphaFoldDB" id="A0A150B862"/>
<sequence length="497" mass="58773">MMNQKDKERKEQVAHIIKIPDDYRLVVDDQEGVDDPYHLLWWEHKADEERTIQITLNRNTGSLIDFRIEDEKAFSSSEKAIEDNQAREIANTFLKKYTKEGSEFYTYVTVKSDRRGCKEVNYMQEVNGYPLPNTGCVVRVHPSGNVVNFHYNGQKAIEKKPSWPSEIVEENVVLENLKARQDMRLVFVDLTYSSCEYENGEEVKGYHLVYEPDPSHAFIKASTGKDLFGPDHYRIASTVPVVKAIKNSERKDVLDLLDWDKEKFIKVDEKEDRYEIQMRFVLEKELQKERKEKDAYSMEEFYKKYSPILKHDNFVVITLDKETNQLLSCLMWKDERERKTLLSRDQCLDKALQFLEHIIPDATNYVQLWDNYEKEDGIERFSFSIYVNDIQVEGKYIMININTENGAVMHYSGESSNFIKELLTYETTPKVTKEKALEIYRGAMRVHLEWFLENEVEETNYELLYKQTTDENHKESFDCSREIRYIDAHTGEKIWSK</sequence>
<feature type="domain" description="YcdB/YcdC repeated" evidence="1">
    <location>
        <begin position="7"/>
        <end position="153"/>
    </location>
</feature>
<evidence type="ECO:0000313" key="2">
    <source>
        <dbReference type="EMBL" id="KXY04774.1"/>
    </source>
</evidence>
<accession>A0A150B862</accession>
<feature type="domain" description="YcdB/YcdC repeated" evidence="1">
    <location>
        <begin position="278"/>
        <end position="414"/>
    </location>
</feature>
<proteinExistence type="predicted"/>
<dbReference type="RefSeq" id="WP_046946773.1">
    <property type="nucleotide sequence ID" value="NZ_JARPVK010000001.1"/>
</dbReference>
<dbReference type="PATRIC" id="fig|1396.442.peg.4821"/>
<evidence type="ECO:0000259" key="1">
    <source>
        <dbReference type="Pfam" id="PF16244"/>
    </source>
</evidence>
<dbReference type="Proteomes" id="UP000075591">
    <property type="component" value="Unassembled WGS sequence"/>
</dbReference>
<comment type="caution">
    <text evidence="2">The sequence shown here is derived from an EMBL/GenBank/DDBJ whole genome shotgun (WGS) entry which is preliminary data.</text>
</comment>
<name>A0A150B862_BACCE</name>
<reference evidence="2 3" key="1">
    <citation type="submission" date="2015-12" db="EMBL/GenBank/DDBJ databases">
        <title>Bacillus cereus Group isolate.</title>
        <authorList>
            <person name="Kovac J."/>
        </authorList>
    </citation>
    <scope>NUCLEOTIDE SEQUENCE [LARGE SCALE GENOMIC DNA]</scope>
    <source>
        <strain evidence="2 3">FSL W8-0275</strain>
    </source>
</reference>
<dbReference type="InterPro" id="IPR032599">
    <property type="entry name" value="YcdB/YcdC_rep_domain"/>
</dbReference>
<gene>
    <name evidence="2" type="ORF">AT274_17460</name>
</gene>